<organism evidence="1 2">
    <name type="scientific">Colletotrichum gloeosporioides</name>
    <name type="common">Anthracnose fungus</name>
    <name type="synonym">Glomerella cingulata</name>
    <dbReference type="NCBI Taxonomy" id="474922"/>
    <lineage>
        <taxon>Eukaryota</taxon>
        <taxon>Fungi</taxon>
        <taxon>Dikarya</taxon>
        <taxon>Ascomycota</taxon>
        <taxon>Pezizomycotina</taxon>
        <taxon>Sordariomycetes</taxon>
        <taxon>Hypocreomycetidae</taxon>
        <taxon>Glomerellales</taxon>
        <taxon>Glomerellaceae</taxon>
        <taxon>Colletotrichum</taxon>
        <taxon>Colletotrichum gloeosporioides species complex</taxon>
    </lineage>
</organism>
<protein>
    <submittedName>
        <fullName evidence="1">Uncharacterized protein</fullName>
    </submittedName>
</protein>
<dbReference type="RefSeq" id="XP_045260586.1">
    <property type="nucleotide sequence ID" value="XM_045405605.1"/>
</dbReference>
<accession>A0A8H4CCT8</accession>
<reference evidence="1" key="1">
    <citation type="journal article" date="2020" name="Phytopathology">
        <title>Genome sequence and comparative analysis of Colletotrichum gloeosporioides isolated from Liriodendron leaves.</title>
        <authorList>
            <person name="Fu F.F."/>
            <person name="Hao Z."/>
            <person name="Wang P."/>
            <person name="Lu Y."/>
            <person name="Xue L.J."/>
            <person name="Wei G."/>
            <person name="Tian Y."/>
            <person name="Baishi H."/>
            <person name="Xu H."/>
            <person name="Shi J."/>
            <person name="Cheng T."/>
            <person name="Wang G."/>
            <person name="Yi Y."/>
            <person name="Chen J."/>
        </authorList>
    </citation>
    <scope>NUCLEOTIDE SEQUENCE</scope>
    <source>
        <strain evidence="1">Lc1</strain>
    </source>
</reference>
<proteinExistence type="predicted"/>
<dbReference type="Proteomes" id="UP000613401">
    <property type="component" value="Unassembled WGS sequence"/>
</dbReference>
<dbReference type="GeneID" id="69012734"/>
<evidence type="ECO:0000313" key="2">
    <source>
        <dbReference type="Proteomes" id="UP000613401"/>
    </source>
</evidence>
<comment type="caution">
    <text evidence="1">The sequence shown here is derived from an EMBL/GenBank/DDBJ whole genome shotgun (WGS) entry which is preliminary data.</text>
</comment>
<reference evidence="1" key="2">
    <citation type="submission" date="2020-03" db="EMBL/GenBank/DDBJ databases">
        <authorList>
            <person name="Fu F.-F."/>
            <person name="Chen J."/>
        </authorList>
    </citation>
    <scope>NUCLEOTIDE SEQUENCE</scope>
    <source>
        <strain evidence="1">Lc1</strain>
    </source>
</reference>
<name>A0A8H4CCT8_COLGL</name>
<gene>
    <name evidence="1" type="ORF">GCG54_00005583</name>
</gene>
<sequence length="100" mass="11062">MNSDCASRTYRQSDEGPILAWDPYFGMNIDSGAATCFPEAVTSWWFQTASQATSIALGPTFECPQLYTAAQTLLEAGGVQHVFCCPSYVRNWRFFWGACG</sequence>
<dbReference type="AlphaFoldDB" id="A0A8H4CCT8"/>
<evidence type="ECO:0000313" key="1">
    <source>
        <dbReference type="EMBL" id="KAF3801427.1"/>
    </source>
</evidence>
<dbReference type="EMBL" id="WVTB01000067">
    <property type="protein sequence ID" value="KAF3801427.1"/>
    <property type="molecule type" value="Genomic_DNA"/>
</dbReference>
<keyword evidence="2" id="KW-1185">Reference proteome</keyword>